<organism evidence="1">
    <name type="scientific">Cucumis melo</name>
    <name type="common">Muskmelon</name>
    <dbReference type="NCBI Taxonomy" id="3656"/>
    <lineage>
        <taxon>Eukaryota</taxon>
        <taxon>Viridiplantae</taxon>
        <taxon>Streptophyta</taxon>
        <taxon>Embryophyta</taxon>
        <taxon>Tracheophyta</taxon>
        <taxon>Spermatophyta</taxon>
        <taxon>Magnoliopsida</taxon>
        <taxon>eudicotyledons</taxon>
        <taxon>Gunneridae</taxon>
        <taxon>Pentapetalae</taxon>
        <taxon>rosids</taxon>
        <taxon>fabids</taxon>
        <taxon>Cucurbitales</taxon>
        <taxon>Cucurbitaceae</taxon>
        <taxon>Benincaseae</taxon>
        <taxon>Cucumis</taxon>
    </lineage>
</organism>
<name>A0A9I9E746_CUCME</name>
<proteinExistence type="predicted"/>
<evidence type="ECO:0000313" key="1">
    <source>
        <dbReference type="EnsemblPlants" id="MELO3C029704.2.1"/>
    </source>
</evidence>
<dbReference type="EnsemblPlants" id="MELO3C029704.2.1">
    <property type="protein sequence ID" value="MELO3C029704.2.1"/>
    <property type="gene ID" value="MELO3C029704.2"/>
</dbReference>
<dbReference type="Gramene" id="MELO3C029704.2.1">
    <property type="protein sequence ID" value="MELO3C029704.2.1"/>
    <property type="gene ID" value="MELO3C029704.2"/>
</dbReference>
<sequence length="102" mass="11581">TVISNSRNNSLNTLPVEIEALSHLGTLDLHSNQFEVYHIPITFPHLVGFQHILRWLEGFGCEDLQFRDSLTLSLGNLLMNRDGANVLVRILKIKWMIEVISG</sequence>
<accession>A0A9I9E746</accession>
<dbReference type="Gene3D" id="3.80.10.10">
    <property type="entry name" value="Ribonuclease Inhibitor"/>
    <property type="match status" value="1"/>
</dbReference>
<dbReference type="InterPro" id="IPR032675">
    <property type="entry name" value="LRR_dom_sf"/>
</dbReference>
<protein>
    <submittedName>
        <fullName evidence="1">Uncharacterized protein</fullName>
    </submittedName>
</protein>
<dbReference type="AlphaFoldDB" id="A0A9I9E746"/>
<reference evidence="1" key="1">
    <citation type="submission" date="2023-03" db="UniProtKB">
        <authorList>
            <consortium name="EnsemblPlants"/>
        </authorList>
    </citation>
    <scope>IDENTIFICATION</scope>
</reference>